<evidence type="ECO:0000256" key="1">
    <source>
        <dbReference type="SAM" id="SignalP"/>
    </source>
</evidence>
<proteinExistence type="predicted"/>
<evidence type="ECO:0000313" key="3">
    <source>
        <dbReference type="Proteomes" id="UP000579281"/>
    </source>
</evidence>
<comment type="caution">
    <text evidence="2">The sequence shown here is derived from an EMBL/GenBank/DDBJ whole genome shotgun (WGS) entry which is preliminary data.</text>
</comment>
<reference evidence="2 3" key="1">
    <citation type="submission" date="2020-08" db="EMBL/GenBank/DDBJ databases">
        <title>Genomic Encyclopedia of Type Strains, Phase IV (KMG-IV): sequencing the most valuable type-strain genomes for metagenomic binning, comparative biology and taxonomic classification.</title>
        <authorList>
            <person name="Goeker M."/>
        </authorList>
    </citation>
    <scope>NUCLEOTIDE SEQUENCE [LARGE SCALE GENOMIC DNA]</scope>
    <source>
        <strain evidence="2 3">DSM 103526</strain>
    </source>
</reference>
<evidence type="ECO:0008006" key="4">
    <source>
        <dbReference type="Google" id="ProtNLM"/>
    </source>
</evidence>
<dbReference type="AlphaFoldDB" id="A0A841KVC6"/>
<organism evidence="2 3">
    <name type="scientific">Anaerosolibacter carboniphilus</name>
    <dbReference type="NCBI Taxonomy" id="1417629"/>
    <lineage>
        <taxon>Bacteria</taxon>
        <taxon>Bacillati</taxon>
        <taxon>Bacillota</taxon>
        <taxon>Clostridia</taxon>
        <taxon>Peptostreptococcales</taxon>
        <taxon>Thermotaleaceae</taxon>
        <taxon>Anaerosolibacter</taxon>
    </lineage>
</organism>
<sequence>MKKYSMILLVLILTASLISCRSSDTNNRQYIKEFPYLPAYGNMKFVKFEKATADGIDRATYTVSNTNPEEFLSGYEQHLTENGWKNTLDNKPISINMEKENHKAIILVTPEEKAKNLTVIIFSN</sequence>
<keyword evidence="3" id="KW-1185">Reference proteome</keyword>
<dbReference type="PROSITE" id="PS51257">
    <property type="entry name" value="PROKAR_LIPOPROTEIN"/>
    <property type="match status" value="1"/>
</dbReference>
<protein>
    <recommendedName>
        <fullName evidence="4">Lipoprotein</fullName>
    </recommendedName>
</protein>
<accession>A0A841KVC6</accession>
<gene>
    <name evidence="2" type="ORF">HNQ80_002061</name>
</gene>
<evidence type="ECO:0000313" key="2">
    <source>
        <dbReference type="EMBL" id="MBB6215970.1"/>
    </source>
</evidence>
<feature type="signal peptide" evidence="1">
    <location>
        <begin position="1"/>
        <end position="21"/>
    </location>
</feature>
<name>A0A841KVC6_9FIRM</name>
<dbReference type="EMBL" id="JACHEN010000011">
    <property type="protein sequence ID" value="MBB6215970.1"/>
    <property type="molecule type" value="Genomic_DNA"/>
</dbReference>
<keyword evidence="1" id="KW-0732">Signal</keyword>
<dbReference type="RefSeq" id="WP_184310516.1">
    <property type="nucleotide sequence ID" value="NZ_JACHEN010000011.1"/>
</dbReference>
<dbReference type="Proteomes" id="UP000579281">
    <property type="component" value="Unassembled WGS sequence"/>
</dbReference>
<feature type="chain" id="PRO_5039083454" description="Lipoprotein" evidence="1">
    <location>
        <begin position="22"/>
        <end position="124"/>
    </location>
</feature>